<gene>
    <name evidence="3" type="ORF">NLU13_9151</name>
</gene>
<dbReference type="PANTHER" id="PTHR40619">
    <property type="entry name" value="FUNGAL STAND N-TERMINAL GOODBYE DOMAIN-CONTAINING PROTEIN"/>
    <property type="match status" value="1"/>
</dbReference>
<evidence type="ECO:0000313" key="4">
    <source>
        <dbReference type="Proteomes" id="UP001175261"/>
    </source>
</evidence>
<dbReference type="PANTHER" id="PTHR40619:SF3">
    <property type="entry name" value="FUNGAL STAND N-TERMINAL GOODBYE DOMAIN-CONTAINING PROTEIN"/>
    <property type="match status" value="1"/>
</dbReference>
<evidence type="ECO:0000256" key="1">
    <source>
        <dbReference type="ARBA" id="ARBA00022737"/>
    </source>
</evidence>
<dbReference type="EMBL" id="JAPDFR010000009">
    <property type="protein sequence ID" value="KAK0383238.1"/>
    <property type="molecule type" value="Genomic_DNA"/>
</dbReference>
<organism evidence="3 4">
    <name type="scientific">Sarocladium strictum</name>
    <name type="common">Black bundle disease fungus</name>
    <name type="synonym">Acremonium strictum</name>
    <dbReference type="NCBI Taxonomy" id="5046"/>
    <lineage>
        <taxon>Eukaryota</taxon>
        <taxon>Fungi</taxon>
        <taxon>Dikarya</taxon>
        <taxon>Ascomycota</taxon>
        <taxon>Pezizomycotina</taxon>
        <taxon>Sordariomycetes</taxon>
        <taxon>Hypocreomycetidae</taxon>
        <taxon>Hypocreales</taxon>
        <taxon>Sarocladiaceae</taxon>
        <taxon>Sarocladium</taxon>
    </lineage>
</organism>
<name>A0AA39L3X1_SARSR</name>
<reference evidence="3" key="1">
    <citation type="submission" date="2022-10" db="EMBL/GenBank/DDBJ databases">
        <title>Determination and structural analysis of whole genome sequence of Sarocladium strictum F4-1.</title>
        <authorList>
            <person name="Hu L."/>
            <person name="Jiang Y."/>
        </authorList>
    </citation>
    <scope>NUCLEOTIDE SEQUENCE</scope>
    <source>
        <strain evidence="3">F4-1</strain>
    </source>
</reference>
<keyword evidence="1" id="KW-0677">Repeat</keyword>
<accession>A0AA39L3X1</accession>
<comment type="caution">
    <text evidence="3">The sequence shown here is derived from an EMBL/GenBank/DDBJ whole genome shotgun (WGS) entry which is preliminary data.</text>
</comment>
<sequence length="545" mass="61869">MSDQSNWDRQLFSNKLSSARTLENLIGIYNHGRRPSDPEILDCTWQNVVDKMAEARRCYEERGQRNAVRGFFRRGKSIQMVFNPFLEVIPEDHGLKALKGGLTLLFSCLAGREANVERIFRCFEDVPLLMGDAREILDIFHQNLKLRDHVWDLYHSLITGVPDLIKILLGKSDSKWWARFCQKIPSEQERLITDILSKVDNAKRKLADYATTVGYQSITHIDQTTSKTAVQVSSIQINVRELSRDMRMQFGELMQALHGINKSLLELREEGAQQRKQIADMAQPNQCIHVMHTVVYQVGQYEFDEESIGRSRWLMTSRHFREWLIFPGSGALAVHSYMDFQPEGKTSAMSLFSATLASALMQQGEHVIVLSFFCGLQANSKKRFYGPLGILRSLALQLVFMLDGLDVDEASTHSARMMEDLEAGRPQALAYVLRQGIAQLPPETTVFCLVDAADMYNTQRHGWRNDLREVFRHLGSVSSEPYCKASFKLFVTTPPRTDTILQELSSIKSERFTSRAVDMGAGEVDDRPLTEAATLTDMIGRGIGC</sequence>
<dbReference type="Proteomes" id="UP001175261">
    <property type="component" value="Unassembled WGS sequence"/>
</dbReference>
<proteinExistence type="predicted"/>
<keyword evidence="4" id="KW-1185">Reference proteome</keyword>
<evidence type="ECO:0000259" key="2">
    <source>
        <dbReference type="Pfam" id="PF24883"/>
    </source>
</evidence>
<protein>
    <recommendedName>
        <fullName evidence="2">Nephrocystin 3-like N-terminal domain-containing protein</fullName>
    </recommendedName>
</protein>
<evidence type="ECO:0000313" key="3">
    <source>
        <dbReference type="EMBL" id="KAK0383238.1"/>
    </source>
</evidence>
<dbReference type="AlphaFoldDB" id="A0AA39L3X1"/>
<feature type="domain" description="Nephrocystin 3-like N-terminal" evidence="2">
    <location>
        <begin position="311"/>
        <end position="492"/>
    </location>
</feature>
<dbReference type="Pfam" id="PF24883">
    <property type="entry name" value="NPHP3_N"/>
    <property type="match status" value="1"/>
</dbReference>
<dbReference type="InterPro" id="IPR056884">
    <property type="entry name" value="NPHP3-like_N"/>
</dbReference>